<dbReference type="GO" id="GO:0015833">
    <property type="term" value="P:peptide transport"/>
    <property type="evidence" value="ECO:0007669"/>
    <property type="project" value="TreeGrafter"/>
</dbReference>
<dbReference type="PANTHER" id="PTHR30290">
    <property type="entry name" value="PERIPLASMIC BINDING COMPONENT OF ABC TRANSPORTER"/>
    <property type="match status" value="1"/>
</dbReference>
<feature type="domain" description="Solute-binding protein family 5" evidence="4">
    <location>
        <begin position="98"/>
        <end position="476"/>
    </location>
</feature>
<dbReference type="Pfam" id="PF00496">
    <property type="entry name" value="SBP_bac_5"/>
    <property type="match status" value="1"/>
</dbReference>
<dbReference type="PANTHER" id="PTHR30290:SF9">
    <property type="entry name" value="OLIGOPEPTIDE-BINDING PROTEIN APPA"/>
    <property type="match status" value="1"/>
</dbReference>
<accession>A0A378U7E4</accession>
<name>A0A378U7E4_MYROD</name>
<dbReference type="GO" id="GO:1904680">
    <property type="term" value="F:peptide transmembrane transporter activity"/>
    <property type="evidence" value="ECO:0007669"/>
    <property type="project" value="TreeGrafter"/>
</dbReference>
<evidence type="ECO:0000256" key="1">
    <source>
        <dbReference type="ARBA" id="ARBA00005695"/>
    </source>
</evidence>
<reference evidence="5 6" key="1">
    <citation type="submission" date="2018-06" db="EMBL/GenBank/DDBJ databases">
        <authorList>
            <consortium name="Pathogen Informatics"/>
            <person name="Doyle S."/>
        </authorList>
    </citation>
    <scope>NUCLEOTIDE SEQUENCE [LARGE SCALE GENOMIC DNA]</scope>
    <source>
        <strain evidence="5 6">NCTC11179</strain>
    </source>
</reference>
<dbReference type="SUPFAM" id="SSF53850">
    <property type="entry name" value="Periplasmic binding protein-like II"/>
    <property type="match status" value="1"/>
</dbReference>
<keyword evidence="3" id="KW-0732">Signal</keyword>
<evidence type="ECO:0000259" key="4">
    <source>
        <dbReference type="Pfam" id="PF00496"/>
    </source>
</evidence>
<dbReference type="EMBL" id="UGQL01000002">
    <property type="protein sequence ID" value="STZ70133.1"/>
    <property type="molecule type" value="Genomic_DNA"/>
</dbReference>
<gene>
    <name evidence="5" type="primary">dppA</name>
    <name evidence="5" type="ORF">NCTC11179_03666</name>
</gene>
<dbReference type="InterPro" id="IPR000914">
    <property type="entry name" value="SBP_5_dom"/>
</dbReference>
<dbReference type="AlphaFoldDB" id="A0A378U7E4"/>
<sequence length="558" mass="63944">MSSNFEVYLLFVVTKLANLRTKFGLMKSIIYYISILCVVFTVYSCQNKRDENERGAVFRYNESSNIQTLDPAFARSMAIIWPCNQLFNGLVQLDDQLQVVGDIAQSWQASPDGLTYDFTLRKDVYFHPHLAFGPAQTRAVTASDFVYSLDRLTDARTASPGAWIMQKVKQYEALNDTVFRLELKESFPAILGLLSMRYASVVPREVVEDPQHDFRTHPIGTGPFYFKFWEENVKLVLRRNPNYFETDEKGIQLPYLESVAITFLPDKQSAFLQFIQGKLDFISGLDPSYKDDLITLEGKLQDKYQSLVQMETGPYLNTEYLGFNMEDKQSAISDKRIRQALNMGFDREKMLKHLRSGMGTTAVGGIIPQGLKGNIQVETLYDVAKAKALVQAYKKENNLTNVVIPLSTNAGYLDIAEYLQREWQKIGLTVEIDVMPPATLRQGMASGKIAFFRGSWIADYPDAENYLSLFYSKNKAPNGPNYTFFANQAYDRLYEKAFLVTDEQEREQLYEQMDQLIAAEVPALILFYDQAVRFSRKDIHQLGINPMNNLFLKKVWKE</sequence>
<proteinExistence type="inferred from homology"/>
<dbReference type="InterPro" id="IPR030678">
    <property type="entry name" value="Peptide/Ni-bd"/>
</dbReference>
<keyword evidence="2" id="KW-0813">Transport</keyword>
<evidence type="ECO:0000256" key="3">
    <source>
        <dbReference type="ARBA" id="ARBA00022729"/>
    </source>
</evidence>
<dbReference type="Gene3D" id="3.90.76.10">
    <property type="entry name" value="Dipeptide-binding Protein, Domain 1"/>
    <property type="match status" value="1"/>
</dbReference>
<organism evidence="5 6">
    <name type="scientific">Myroides odoratus</name>
    <name type="common">Flavobacterium odoratum</name>
    <dbReference type="NCBI Taxonomy" id="256"/>
    <lineage>
        <taxon>Bacteria</taxon>
        <taxon>Pseudomonadati</taxon>
        <taxon>Bacteroidota</taxon>
        <taxon>Flavobacteriia</taxon>
        <taxon>Flavobacteriales</taxon>
        <taxon>Flavobacteriaceae</taxon>
        <taxon>Myroides</taxon>
    </lineage>
</organism>
<dbReference type="Gene3D" id="3.40.190.10">
    <property type="entry name" value="Periplasmic binding protein-like II"/>
    <property type="match status" value="1"/>
</dbReference>
<dbReference type="Gene3D" id="3.10.105.10">
    <property type="entry name" value="Dipeptide-binding Protein, Domain 3"/>
    <property type="match status" value="1"/>
</dbReference>
<dbReference type="GO" id="GO:0043190">
    <property type="term" value="C:ATP-binding cassette (ABC) transporter complex"/>
    <property type="evidence" value="ECO:0007669"/>
    <property type="project" value="InterPro"/>
</dbReference>
<protein>
    <submittedName>
        <fullName evidence="5">Dipeptide-binding protein</fullName>
    </submittedName>
</protein>
<dbReference type="PIRSF" id="PIRSF002741">
    <property type="entry name" value="MppA"/>
    <property type="match status" value="1"/>
</dbReference>
<dbReference type="CDD" id="cd00995">
    <property type="entry name" value="PBP2_NikA_DppA_OppA_like"/>
    <property type="match status" value="1"/>
</dbReference>
<evidence type="ECO:0000313" key="6">
    <source>
        <dbReference type="Proteomes" id="UP000255024"/>
    </source>
</evidence>
<dbReference type="GO" id="GO:0030288">
    <property type="term" value="C:outer membrane-bounded periplasmic space"/>
    <property type="evidence" value="ECO:0007669"/>
    <property type="project" value="UniProtKB-ARBA"/>
</dbReference>
<dbReference type="Proteomes" id="UP000255024">
    <property type="component" value="Unassembled WGS sequence"/>
</dbReference>
<evidence type="ECO:0000313" key="5">
    <source>
        <dbReference type="EMBL" id="STZ70133.1"/>
    </source>
</evidence>
<evidence type="ECO:0000256" key="2">
    <source>
        <dbReference type="ARBA" id="ARBA00022448"/>
    </source>
</evidence>
<dbReference type="InterPro" id="IPR039424">
    <property type="entry name" value="SBP_5"/>
</dbReference>
<keyword evidence="6" id="KW-1185">Reference proteome</keyword>
<comment type="similarity">
    <text evidence="1">Belongs to the bacterial solute-binding protein 5 family.</text>
</comment>